<organism evidence="1 2">
    <name type="scientific">Nemania bipapillata</name>
    <dbReference type="NCBI Taxonomy" id="110536"/>
    <lineage>
        <taxon>Eukaryota</taxon>
        <taxon>Fungi</taxon>
        <taxon>Dikarya</taxon>
        <taxon>Ascomycota</taxon>
        <taxon>Pezizomycotina</taxon>
        <taxon>Sordariomycetes</taxon>
        <taxon>Xylariomycetidae</taxon>
        <taxon>Xylariales</taxon>
        <taxon>Xylariaceae</taxon>
        <taxon>Nemania</taxon>
    </lineage>
</organism>
<evidence type="ECO:0000313" key="2">
    <source>
        <dbReference type="Proteomes" id="UP001153334"/>
    </source>
</evidence>
<comment type="caution">
    <text evidence="1">The sequence shown here is derived from an EMBL/GenBank/DDBJ whole genome shotgun (WGS) entry which is preliminary data.</text>
</comment>
<sequence>MVGQPPAFSAINLEPEENPDEEIDTSRELHIDEALKRFQTALKLHAQGPTHYQEAAVAYDHLFQSEIFSLPESATEFDRAERHAQGRDLSTHLASSHVLDVAQPDIDGGASSLPQTLYLAYKNHGQFALDSIRHQTKVNQVDGTSLLEDKQTLAQARRALEEYSAALDQDPSDADLWRRAARVAAFLSSTRVSRYCLEASIELDDDPAVDEVEPPSLAEGFAGEQLKNQLRVLSDQVALSHPAMAPFIKKTIPEPLKKYVDPLPFLPDPTKSLTPLKPAFDKENLVQCLIHVSNPSWVDLGRALLAYTRSNGVSSGRVVIDIPEIPDVMDDVQTLVERPKASEDEEVPTAESPSTSKEDQVETPKENRAENDNMSDDRLPDRSSSVLSRKRSQSVAGLPDAGEEEAVDQKRSKRTRRRETAGDGLDSNTLLIAQLQPFQAADKNLFQMTRNIAENLGIEDKATLERLGEVIDSCASDTRTSKLSRRPMVDLRDSLTKFVDENAKILLTKKAASPIGLSSFLEHSKPGSQHHASRPPFHETRDLASFVQKVNNGWMDIVEVIFQWIQHICANYLSSTWSDEMKRTVVQITSFLHEDIYHRTEYELLRSAQVQDAKPTREAVDRLVQMQFELHLDIYERITNPNSAVDFSTRMETKAKLARWFSLAAQLSRERAETEDISLSMRFLWSSVFAVTLTEGAEREHVLQCWKSLRDRLGEEESTINILLPNNVIMPEVSALAADREISKLTTMDFFLGLFQTDLKDPVSVIESLEPVLNPSSVFTYIDQSGHSEGDSSGHELKTVTSAQEKRPITETASQGLRDLWKFLLGTSTELRLFLWTRLGDAYDSIGYKTKQFSCFLKSIEMITHDFERDPYLGASDETRLPLFMKLLKFLDELLILALSAALNETSAFDIVDDEHLKSSIAAVAQLSCILHVPSMYEDEVRVGMMQHASNSATFQSYLNKLREMQVRNWSLLYTLLKAGISQNRSTFPTPESERADYLAAVHQVLGLRKFCKSSNKIFLRMMRVELLKQHMIDNWEDYLGQVLYDLYGLKLGVGLSELLESLFLHTAW</sequence>
<protein>
    <submittedName>
        <fullName evidence="1">Uncharacterized protein</fullName>
    </submittedName>
</protein>
<dbReference type="Proteomes" id="UP001153334">
    <property type="component" value="Unassembled WGS sequence"/>
</dbReference>
<keyword evidence="2" id="KW-1185">Reference proteome</keyword>
<evidence type="ECO:0000313" key="1">
    <source>
        <dbReference type="EMBL" id="KAJ8112118.1"/>
    </source>
</evidence>
<gene>
    <name evidence="1" type="ORF">ONZ43_g5470</name>
</gene>
<dbReference type="EMBL" id="JAPESX010001699">
    <property type="protein sequence ID" value="KAJ8112118.1"/>
    <property type="molecule type" value="Genomic_DNA"/>
</dbReference>
<name>A0ACC2IAD2_9PEZI</name>
<proteinExistence type="predicted"/>
<accession>A0ACC2IAD2</accession>
<reference evidence="1" key="1">
    <citation type="submission" date="2022-11" db="EMBL/GenBank/DDBJ databases">
        <title>Genome Sequence of Nemania bipapillata.</title>
        <authorList>
            <person name="Buettner E."/>
        </authorList>
    </citation>
    <scope>NUCLEOTIDE SEQUENCE</scope>
    <source>
        <strain evidence="1">CP14</strain>
    </source>
</reference>